<reference evidence="4" key="1">
    <citation type="journal article" date="2022" name="IScience">
        <title>Evolution of zygomycete secretomes and the origins of terrestrial fungal ecologies.</title>
        <authorList>
            <person name="Chang Y."/>
            <person name="Wang Y."/>
            <person name="Mondo S."/>
            <person name="Ahrendt S."/>
            <person name="Andreopoulos W."/>
            <person name="Barry K."/>
            <person name="Beard J."/>
            <person name="Benny G.L."/>
            <person name="Blankenship S."/>
            <person name="Bonito G."/>
            <person name="Cuomo C."/>
            <person name="Desiro A."/>
            <person name="Gervers K.A."/>
            <person name="Hundley H."/>
            <person name="Kuo A."/>
            <person name="LaButti K."/>
            <person name="Lang B.F."/>
            <person name="Lipzen A."/>
            <person name="O'Donnell K."/>
            <person name="Pangilinan J."/>
            <person name="Reynolds N."/>
            <person name="Sandor L."/>
            <person name="Smith M.E."/>
            <person name="Tsang A."/>
            <person name="Grigoriev I.V."/>
            <person name="Stajich J.E."/>
            <person name="Spatafora J.W."/>
        </authorList>
    </citation>
    <scope>NUCLEOTIDE SEQUENCE</scope>
    <source>
        <strain evidence="4">RSA 2281</strain>
    </source>
</reference>
<gene>
    <name evidence="4" type="ORF">BDA99DRAFT_499389</name>
</gene>
<dbReference type="Proteomes" id="UP001209540">
    <property type="component" value="Unassembled WGS sequence"/>
</dbReference>
<feature type="domain" description="Oxo-4-hydroxy-4-carboxy-5-ureidoimidazoline decarboxylase" evidence="3">
    <location>
        <begin position="39"/>
        <end position="199"/>
    </location>
</feature>
<reference evidence="4" key="2">
    <citation type="submission" date="2023-02" db="EMBL/GenBank/DDBJ databases">
        <authorList>
            <consortium name="DOE Joint Genome Institute"/>
            <person name="Mondo S.J."/>
            <person name="Chang Y."/>
            <person name="Wang Y."/>
            <person name="Ahrendt S."/>
            <person name="Andreopoulos W."/>
            <person name="Barry K."/>
            <person name="Beard J."/>
            <person name="Benny G.L."/>
            <person name="Blankenship S."/>
            <person name="Bonito G."/>
            <person name="Cuomo C."/>
            <person name="Desiro A."/>
            <person name="Gervers K.A."/>
            <person name="Hundley H."/>
            <person name="Kuo A."/>
            <person name="LaButti K."/>
            <person name="Lang B.F."/>
            <person name="Lipzen A."/>
            <person name="O'Donnell K."/>
            <person name="Pangilinan J."/>
            <person name="Reynolds N."/>
            <person name="Sandor L."/>
            <person name="Smith M.W."/>
            <person name="Tsang A."/>
            <person name="Grigoriev I.V."/>
            <person name="Stajich J.E."/>
            <person name="Spatafora J.W."/>
        </authorList>
    </citation>
    <scope>NUCLEOTIDE SEQUENCE</scope>
    <source>
        <strain evidence="4">RSA 2281</strain>
    </source>
</reference>
<keyword evidence="2" id="KW-1133">Transmembrane helix</keyword>
<name>A0AAD5PI16_9FUNG</name>
<dbReference type="Pfam" id="PF09349">
    <property type="entry name" value="OHCU_decarbox"/>
    <property type="match status" value="1"/>
</dbReference>
<keyword evidence="5" id="KW-1185">Reference proteome</keyword>
<evidence type="ECO:0000313" key="4">
    <source>
        <dbReference type="EMBL" id="KAI9272852.1"/>
    </source>
</evidence>
<comment type="caution">
    <text evidence="4">The sequence shown here is derived from an EMBL/GenBank/DDBJ whole genome shotgun (WGS) entry which is preliminary data.</text>
</comment>
<dbReference type="SUPFAM" id="SSF158694">
    <property type="entry name" value="UraD-Like"/>
    <property type="match status" value="1"/>
</dbReference>
<dbReference type="InterPro" id="IPR036778">
    <property type="entry name" value="OHCU_decarboxylase_sf"/>
</dbReference>
<evidence type="ECO:0000256" key="2">
    <source>
        <dbReference type="SAM" id="Phobius"/>
    </source>
</evidence>
<dbReference type="PANTHER" id="PTHR37987:SF1">
    <property type="entry name" value="OXO-4-HYDROXY-4-CARBOXY-5-UREIDOIMIDAZOLINE DECARBOXYLASE DOMAIN-CONTAINING PROTEIN"/>
    <property type="match status" value="1"/>
</dbReference>
<evidence type="ECO:0000256" key="1">
    <source>
        <dbReference type="ARBA" id="ARBA00022631"/>
    </source>
</evidence>
<protein>
    <submittedName>
        <fullName evidence="4">OHCU decarboxylase-domain-containing protein</fullName>
    </submittedName>
</protein>
<keyword evidence="1" id="KW-0659">Purine metabolism</keyword>
<dbReference type="InterPro" id="IPR018020">
    <property type="entry name" value="OHCU_decarboxylase"/>
</dbReference>
<accession>A0AAD5PI16</accession>
<sequence length="206" mass="23522">MRVKSIFFVFFSLFLFFFFFILHQKTHLRTMIPSIQQLNKESSEVFIEAVNTLFETAPPLADRLLAARPYESYLQLIDFAEKLCLGNELNDQEKLDIVNAHPRIGASKANLSAMSLKEQGYSNRQGGVSAEDEKVNAELARLNGEYEKKYGFNFVVFVAGRSRAQIIPVIQERIASGDREKEMTTAMVDMMRIARDRLQKATVSKI</sequence>
<dbReference type="PANTHER" id="PTHR37987">
    <property type="entry name" value="CHROMOSOME 9, WHOLE GENOME SHOTGUN SEQUENCE"/>
    <property type="match status" value="1"/>
</dbReference>
<keyword evidence="2" id="KW-0472">Membrane</keyword>
<proteinExistence type="predicted"/>
<organism evidence="4 5">
    <name type="scientific">Phascolomyces articulosus</name>
    <dbReference type="NCBI Taxonomy" id="60185"/>
    <lineage>
        <taxon>Eukaryota</taxon>
        <taxon>Fungi</taxon>
        <taxon>Fungi incertae sedis</taxon>
        <taxon>Mucoromycota</taxon>
        <taxon>Mucoromycotina</taxon>
        <taxon>Mucoromycetes</taxon>
        <taxon>Mucorales</taxon>
        <taxon>Lichtheimiaceae</taxon>
        <taxon>Phascolomyces</taxon>
    </lineage>
</organism>
<dbReference type="AlphaFoldDB" id="A0AAD5PI16"/>
<keyword evidence="2" id="KW-0812">Transmembrane</keyword>
<dbReference type="EMBL" id="JAIXMP010000005">
    <property type="protein sequence ID" value="KAI9272852.1"/>
    <property type="molecule type" value="Genomic_DNA"/>
</dbReference>
<feature type="transmembrane region" description="Helical" evidence="2">
    <location>
        <begin position="6"/>
        <end position="22"/>
    </location>
</feature>
<evidence type="ECO:0000259" key="3">
    <source>
        <dbReference type="Pfam" id="PF09349"/>
    </source>
</evidence>
<evidence type="ECO:0000313" key="5">
    <source>
        <dbReference type="Proteomes" id="UP001209540"/>
    </source>
</evidence>
<dbReference type="Gene3D" id="1.10.3330.10">
    <property type="entry name" value="Oxo-4-hydroxy-4-carboxy-5-ureidoimidazoline decarboxylase"/>
    <property type="match status" value="1"/>
</dbReference>
<dbReference type="GO" id="GO:0006144">
    <property type="term" value="P:purine nucleobase metabolic process"/>
    <property type="evidence" value="ECO:0007669"/>
    <property type="project" value="UniProtKB-KW"/>
</dbReference>